<dbReference type="OrthoDB" id="1640042at2"/>
<evidence type="ECO:0000313" key="3">
    <source>
        <dbReference type="Proteomes" id="UP000043763"/>
    </source>
</evidence>
<dbReference type="InterPro" id="IPR016152">
    <property type="entry name" value="PTrfase/Anion_transptr"/>
</dbReference>
<evidence type="ECO:0000313" key="2">
    <source>
        <dbReference type="EMBL" id="CRF31970.1"/>
    </source>
</evidence>
<dbReference type="GO" id="GO:0030295">
    <property type="term" value="F:protein kinase activator activity"/>
    <property type="evidence" value="ECO:0007669"/>
    <property type="project" value="TreeGrafter"/>
</dbReference>
<protein>
    <submittedName>
        <fullName evidence="2">PTS fructose transporter subunit IIA</fullName>
    </submittedName>
</protein>
<dbReference type="Gene3D" id="3.40.930.10">
    <property type="entry name" value="Mannitol-specific EII, Chain A"/>
    <property type="match status" value="1"/>
</dbReference>
<dbReference type="PANTHER" id="PTHR47738">
    <property type="entry name" value="PTS SYSTEM FRUCTOSE-LIKE EIIA COMPONENT-RELATED"/>
    <property type="match status" value="1"/>
</dbReference>
<evidence type="ECO:0000259" key="1">
    <source>
        <dbReference type="PROSITE" id="PS51094"/>
    </source>
</evidence>
<dbReference type="Proteomes" id="UP000043763">
    <property type="component" value="Unassembled WGS sequence"/>
</dbReference>
<dbReference type="CDD" id="cd00211">
    <property type="entry name" value="PTS_IIA_fru"/>
    <property type="match status" value="1"/>
</dbReference>
<dbReference type="PROSITE" id="PS51094">
    <property type="entry name" value="PTS_EIIA_TYPE_2"/>
    <property type="match status" value="1"/>
</dbReference>
<keyword evidence="3" id="KW-1185">Reference proteome</keyword>
<dbReference type="SUPFAM" id="SSF55804">
    <property type="entry name" value="Phoshotransferase/anion transport protein"/>
    <property type="match status" value="1"/>
</dbReference>
<dbReference type="InterPro" id="IPR003743">
    <property type="entry name" value="Zf-RING_7"/>
</dbReference>
<dbReference type="RefSeq" id="WP_048593623.1">
    <property type="nucleotide sequence ID" value="NZ_CVLB01000001.1"/>
</dbReference>
<gene>
    <name evidence="2" type="ORF">BRSU_0489</name>
</gene>
<feature type="domain" description="PTS EIIA type-2" evidence="1">
    <location>
        <begin position="6"/>
        <end position="151"/>
    </location>
</feature>
<dbReference type="Pfam" id="PF02591">
    <property type="entry name" value="Zn_ribbon_9"/>
    <property type="match status" value="1"/>
</dbReference>
<reference evidence="3" key="1">
    <citation type="submission" date="2015-04" db="EMBL/GenBank/DDBJ databases">
        <authorList>
            <person name="Mushtaq Mamoona"/>
        </authorList>
    </citation>
    <scope>NUCLEOTIDE SEQUENCE [LARGE SCALE GENOMIC DNA]</scope>
    <source>
        <strain evidence="3">AN4859/03</strain>
    </source>
</reference>
<proteinExistence type="predicted"/>
<accession>A0A0G4K4K2</accession>
<sequence>MLKIIDKITKEHVFEDLESKDKESLFRALSEKIAPVASASADAIFDAFKKREDEYTTNIGNGVAVPHGRIQGYGRTDIFVGFLKNEINYDSDSDEKSPVKLVFAILSDLDNPQDYLLNLSQIFFLVNQKEILDKVMATKSYDELAGVLESFKKLDEKFEAEKQIKFLIELERAEIQIKAYELYSSTHSQQKSDVVLEEYKKYKDTILSKIDVAVLENYKRIKENKGEALAKIENYKCSACNVAIPKMTVNEVRRQNQIIMCFHCGRILFTTD</sequence>
<dbReference type="PROSITE" id="PS00372">
    <property type="entry name" value="PTS_EIIA_TYPE_2_HIS"/>
    <property type="match status" value="1"/>
</dbReference>
<dbReference type="PANTHER" id="PTHR47738:SF1">
    <property type="entry name" value="NITROGEN REGULATORY PROTEIN"/>
    <property type="match status" value="1"/>
</dbReference>
<organism evidence="2 3">
    <name type="scientific">Brachyspira suanatina</name>
    <dbReference type="NCBI Taxonomy" id="381802"/>
    <lineage>
        <taxon>Bacteria</taxon>
        <taxon>Pseudomonadati</taxon>
        <taxon>Spirochaetota</taxon>
        <taxon>Spirochaetia</taxon>
        <taxon>Brachyspirales</taxon>
        <taxon>Brachyspiraceae</taxon>
        <taxon>Brachyspira</taxon>
    </lineage>
</organism>
<name>A0A0G4K4K2_9SPIR</name>
<dbReference type="EMBL" id="CVLB01000001">
    <property type="protein sequence ID" value="CRF31970.1"/>
    <property type="molecule type" value="Genomic_DNA"/>
</dbReference>
<dbReference type="AlphaFoldDB" id="A0A0G4K4K2"/>
<dbReference type="InterPro" id="IPR002178">
    <property type="entry name" value="PTS_EIIA_type-2_dom"/>
</dbReference>
<dbReference type="Pfam" id="PF00359">
    <property type="entry name" value="PTS_EIIA_2"/>
    <property type="match status" value="1"/>
</dbReference>
<dbReference type="InterPro" id="IPR051541">
    <property type="entry name" value="PTS_SugarTrans_NitroReg"/>
</dbReference>